<protein>
    <recommendedName>
        <fullName evidence="2">Phosphoglycolate phosphatase</fullName>
    </recommendedName>
</protein>
<accession>A0A644VTI3</accession>
<name>A0A644VTI3_9ZZZZ</name>
<dbReference type="SUPFAM" id="SSF56784">
    <property type="entry name" value="HAD-like"/>
    <property type="match status" value="1"/>
</dbReference>
<dbReference type="InterPro" id="IPR036412">
    <property type="entry name" value="HAD-like_sf"/>
</dbReference>
<gene>
    <name evidence="1" type="ORF">SDC9_40856</name>
</gene>
<reference evidence="1" key="1">
    <citation type="submission" date="2019-08" db="EMBL/GenBank/DDBJ databases">
        <authorList>
            <person name="Kucharzyk K."/>
            <person name="Murdoch R.W."/>
            <person name="Higgins S."/>
            <person name="Loffler F."/>
        </authorList>
    </citation>
    <scope>NUCLEOTIDE SEQUENCE</scope>
</reference>
<dbReference type="AlphaFoldDB" id="A0A644VTI3"/>
<dbReference type="CDD" id="cd01427">
    <property type="entry name" value="HAD_like"/>
    <property type="match status" value="1"/>
</dbReference>
<dbReference type="EMBL" id="VSSQ01000438">
    <property type="protein sequence ID" value="MPL94701.1"/>
    <property type="molecule type" value="Genomic_DNA"/>
</dbReference>
<evidence type="ECO:0008006" key="2">
    <source>
        <dbReference type="Google" id="ProtNLM"/>
    </source>
</evidence>
<proteinExistence type="predicted"/>
<evidence type="ECO:0000313" key="1">
    <source>
        <dbReference type="EMBL" id="MPL94701.1"/>
    </source>
</evidence>
<sequence length="278" mass="30888">MTGHTKADIIVFDVDGVLVDASRSYPRVIARSLLWAWIRVLGRIPDCEGFTYEHFAASKTHPAFNDDYDIAWAFINCTAASSFPSLADSLPSPPEWREKIEGCRDGDIEGWVRRSFGERVPRAAVRKVCEEMYFGCDEYEALGETPLYTTRRGGLWEEETSLVSFHWSDLPVVSAIYTGRPRSELFLALKLIGWTDFPGDLTITPDDGITKPSPLGLSVLCEKTGASFPLFLGDAESDRKTVSAFGRGTFAAIGDFLPDEAKRYKTPEEALRDKGLLG</sequence>
<organism evidence="1">
    <name type="scientific">bioreactor metagenome</name>
    <dbReference type="NCBI Taxonomy" id="1076179"/>
    <lineage>
        <taxon>unclassified sequences</taxon>
        <taxon>metagenomes</taxon>
        <taxon>ecological metagenomes</taxon>
    </lineage>
</organism>
<comment type="caution">
    <text evidence="1">The sequence shown here is derived from an EMBL/GenBank/DDBJ whole genome shotgun (WGS) entry which is preliminary data.</text>
</comment>